<dbReference type="PROSITE" id="PS50011">
    <property type="entry name" value="PROTEIN_KINASE_DOM"/>
    <property type="match status" value="1"/>
</dbReference>
<evidence type="ECO:0000313" key="14">
    <source>
        <dbReference type="Proteomes" id="UP000245768"/>
    </source>
</evidence>
<dbReference type="Proteomes" id="UP000245768">
    <property type="component" value="Unassembled WGS sequence"/>
</dbReference>
<feature type="compositionally biased region" description="Basic and acidic residues" evidence="10">
    <location>
        <begin position="707"/>
        <end position="718"/>
    </location>
</feature>
<evidence type="ECO:0000256" key="3">
    <source>
        <dbReference type="ARBA" id="ARBA00022679"/>
    </source>
</evidence>
<feature type="compositionally biased region" description="Low complexity" evidence="10">
    <location>
        <begin position="1010"/>
        <end position="1020"/>
    </location>
</feature>
<feature type="domain" description="KA1" evidence="12">
    <location>
        <begin position="1529"/>
        <end position="1579"/>
    </location>
</feature>
<evidence type="ECO:0000259" key="12">
    <source>
        <dbReference type="PROSITE" id="PS50032"/>
    </source>
</evidence>
<feature type="compositionally biased region" description="Gly residues" evidence="10">
    <location>
        <begin position="562"/>
        <end position="574"/>
    </location>
</feature>
<dbReference type="OrthoDB" id="193931at2759"/>
<keyword evidence="2" id="KW-0723">Serine/threonine-protein kinase</keyword>
<dbReference type="EC" id="2.7.11.1" evidence="1"/>
<keyword evidence="3" id="KW-0808">Transferase</keyword>
<evidence type="ECO:0000256" key="10">
    <source>
        <dbReference type="SAM" id="MobiDB-lite"/>
    </source>
</evidence>
<dbReference type="PANTHER" id="PTHR24346:SF110">
    <property type="entry name" value="NON-SPECIFIC SERINE_THREONINE PROTEIN KINASE"/>
    <property type="match status" value="1"/>
</dbReference>
<proteinExistence type="predicted"/>
<evidence type="ECO:0000259" key="11">
    <source>
        <dbReference type="PROSITE" id="PS50011"/>
    </source>
</evidence>
<feature type="compositionally biased region" description="Low complexity" evidence="10">
    <location>
        <begin position="1477"/>
        <end position="1489"/>
    </location>
</feature>
<feature type="compositionally biased region" description="Low complexity" evidence="10">
    <location>
        <begin position="1154"/>
        <end position="1163"/>
    </location>
</feature>
<evidence type="ECO:0000256" key="1">
    <source>
        <dbReference type="ARBA" id="ARBA00012513"/>
    </source>
</evidence>
<dbReference type="InterPro" id="IPR028375">
    <property type="entry name" value="KA1/Ssp2_C"/>
</dbReference>
<dbReference type="InterPro" id="IPR001772">
    <property type="entry name" value="KA1_dom"/>
</dbReference>
<feature type="compositionally biased region" description="Low complexity" evidence="10">
    <location>
        <begin position="974"/>
        <end position="998"/>
    </location>
</feature>
<feature type="compositionally biased region" description="Low complexity" evidence="10">
    <location>
        <begin position="612"/>
        <end position="669"/>
    </location>
</feature>
<dbReference type="FunFam" id="1.10.510.10:FF:000636">
    <property type="entry name" value="Non-specific serine/threonine protein kinase"/>
    <property type="match status" value="1"/>
</dbReference>
<evidence type="ECO:0000313" key="13">
    <source>
        <dbReference type="EMBL" id="PWN87000.1"/>
    </source>
</evidence>
<feature type="compositionally biased region" description="Low complexity" evidence="10">
    <location>
        <begin position="676"/>
        <end position="694"/>
    </location>
</feature>
<feature type="domain" description="Protein kinase" evidence="11">
    <location>
        <begin position="228"/>
        <end position="504"/>
    </location>
</feature>
<dbReference type="SMART" id="SM00220">
    <property type="entry name" value="S_TKc"/>
    <property type="match status" value="1"/>
</dbReference>
<dbReference type="GO" id="GO:0005524">
    <property type="term" value="F:ATP binding"/>
    <property type="evidence" value="ECO:0007669"/>
    <property type="project" value="UniProtKB-UniRule"/>
</dbReference>
<feature type="compositionally biased region" description="Polar residues" evidence="10">
    <location>
        <begin position="1097"/>
        <end position="1134"/>
    </location>
</feature>
<accession>A0A316YB18</accession>
<dbReference type="PROSITE" id="PS00107">
    <property type="entry name" value="PROTEIN_KINASE_ATP"/>
    <property type="match status" value="1"/>
</dbReference>
<dbReference type="EMBL" id="KZ819641">
    <property type="protein sequence ID" value="PWN87000.1"/>
    <property type="molecule type" value="Genomic_DNA"/>
</dbReference>
<dbReference type="InterPro" id="IPR011009">
    <property type="entry name" value="Kinase-like_dom_sf"/>
</dbReference>
<dbReference type="Pfam" id="PF02149">
    <property type="entry name" value="KA1"/>
    <property type="match status" value="1"/>
</dbReference>
<feature type="compositionally biased region" description="Low complexity" evidence="10">
    <location>
        <begin position="169"/>
        <end position="183"/>
    </location>
</feature>
<name>A0A316YB18_9BASI</name>
<comment type="catalytic activity">
    <reaction evidence="7">
        <text>L-threonyl-[protein] + ATP = O-phospho-L-threonyl-[protein] + ADP + H(+)</text>
        <dbReference type="Rhea" id="RHEA:46608"/>
        <dbReference type="Rhea" id="RHEA-COMP:11060"/>
        <dbReference type="Rhea" id="RHEA-COMP:11605"/>
        <dbReference type="ChEBI" id="CHEBI:15378"/>
        <dbReference type="ChEBI" id="CHEBI:30013"/>
        <dbReference type="ChEBI" id="CHEBI:30616"/>
        <dbReference type="ChEBI" id="CHEBI:61977"/>
        <dbReference type="ChEBI" id="CHEBI:456216"/>
        <dbReference type="EC" id="2.7.11.1"/>
    </reaction>
</comment>
<evidence type="ECO:0000256" key="4">
    <source>
        <dbReference type="ARBA" id="ARBA00022741"/>
    </source>
</evidence>
<sequence>MSSSHRAAGQGSMAGVEPAASTGPSSSSSSSYNSSSASSTATAAASSRMGPPTSTARNPYAGQSGYASMASAGYALQQEQHPPSKSATGGQSHAHRPVSAMPTPSSHRTHQAYASSSDSRGGRGGQASSQQPYHHNQHHGSGAAASDTSSLAAYNQQSQASYNDRRASAHPTVPTTTTTAGALAPPPVPVDPSMATSAISQGIPVTSPAALQYFAAHPRRQQVHFGNYLLLQTLGEGEFGKVKLGVHKEYGEEVAVKLIKREKVGTPDGQLQYNGLSSKDPSKMNKVEKEIRVLRDVRHPNIVRLYEVIESDRYIGIVLEYASGGELFDHILAHKYLKERDACRLFAQLISGVSYLHQKKIVHRDLKLENLLLDRNRNVIITDFGFANNYENKRDDLMATSCGSPCYAAPELVVQDGLYAGPAVDVWSCGVILYAMLAGYLPFDDDPANPDGDNINLLYKYIMATPLSFPDYITAEPRDLLSKMLVPDPLRRANDDDVMSHSWLLPYRDLFKFSVDDLEKAAMEQQSKKRQAYRQQMAMQQQMQEQQQQQSMVRSQSTRNGAGVGGAGAGGGAGSSPSTKAQRHQSAVVSGSATSPNIAGANARSRPVTGMPVPVVPAAASPAPLLPPTQQQQQQQQPQPQQQQPQQQLDAALVPLQPSRASSNSAASASRKRDSAGAASSNASSSKRAPSSSKSQRHTIQLEYDSPADRQAAHEAEVQRQQAQAPPVPRVSRSGSTTRDTRYSSSSSAASSQQQQKRASATTAAPLSSRGDESLTPTDEGIDRYIPAKPVVVPVAERKTSASSGALPGSRSSSGGSTAASNRIVSDGSGIPSPVVEQRSPVPGEMQEILRETDAAPLVAAASSPLRTSPRQPSTGPGSSRISNARGSSNPLLPSQTAQQQQQHQQPFPLPSDRSTSGGAGPHPDPSSARSGQRIADANETAKANLPQRTPSARHRKGLSTDKFFFSRLLGTPSSSSSQAQAGETRAASDAAAAAAAAGDENANPERLGTPSTPSSNRKSSSGRRKAMSLVVGRYGDQGSPASRDREKAMASGKTPKEEKRLTGRLRKDTLTSSSNNNSNGRRESETLLPETPRRGSAQTPAMSPSPSVLTTNGSVRTKASNVTATSRHQQQRPGTAARRDSNHPMGDGSINESASTVGASSGAAKKVMDWFRKKSLSRGQFTDEQPPLGPFEVPRAKPSSSNISRHQASSSGEGRTPSVVVTNDAEQQQSSRTPVYDGRSRTAAAAAAAGTGASNGTTSALAADAGSPNMESEPSSRSTSGTHSQASHATASTSITTATEASREPAASLQSPGSKSSASTVQHQPTPRASGTLGQGTLGQATQANGQAAAAPAHKAVAAAAFSDASLRFHLGAVDQSALTSRPPPQVFEQVRQALYSMGIEMRQEKEEDFKLECVRRKRAKTLMGHTQGLGLSIRTSVFPPTQADYERSAAAKSPTLSASTTANGTAAAAAAAGPAGAAQGMSPSPSTGPGGSIRSFLRRGSSQQNTASSPQAATTDELPQPLYGENSVDGGQEVRFSVEVTKIKNLPGLYSLDIRRMKGNLWAYKFLYHALLERSLGNASS</sequence>
<evidence type="ECO:0000256" key="9">
    <source>
        <dbReference type="PROSITE-ProRule" id="PRU10141"/>
    </source>
</evidence>
<dbReference type="RefSeq" id="XP_025374198.1">
    <property type="nucleotide sequence ID" value="XM_025524260.1"/>
</dbReference>
<keyword evidence="6 9" id="KW-0067">ATP-binding</keyword>
<organism evidence="13 14">
    <name type="scientific">Acaromyces ingoldii</name>
    <dbReference type="NCBI Taxonomy" id="215250"/>
    <lineage>
        <taxon>Eukaryota</taxon>
        <taxon>Fungi</taxon>
        <taxon>Dikarya</taxon>
        <taxon>Basidiomycota</taxon>
        <taxon>Ustilaginomycotina</taxon>
        <taxon>Exobasidiomycetes</taxon>
        <taxon>Exobasidiales</taxon>
        <taxon>Cryptobasidiaceae</taxon>
        <taxon>Acaromyces</taxon>
    </lineage>
</organism>
<feature type="compositionally biased region" description="Low complexity" evidence="10">
    <location>
        <begin position="891"/>
        <end position="907"/>
    </location>
</feature>
<reference evidence="13 14" key="1">
    <citation type="journal article" date="2018" name="Mol. Biol. Evol.">
        <title>Broad Genomic Sampling Reveals a Smut Pathogenic Ancestry of the Fungal Clade Ustilaginomycotina.</title>
        <authorList>
            <person name="Kijpornyongpan T."/>
            <person name="Mondo S.J."/>
            <person name="Barry K."/>
            <person name="Sandor L."/>
            <person name="Lee J."/>
            <person name="Lipzen A."/>
            <person name="Pangilinan J."/>
            <person name="LaButti K."/>
            <person name="Hainaut M."/>
            <person name="Henrissat B."/>
            <person name="Grigoriev I.V."/>
            <person name="Spatafora J.W."/>
            <person name="Aime M.C."/>
        </authorList>
    </citation>
    <scope>NUCLEOTIDE SEQUENCE [LARGE SCALE GENOMIC DNA]</scope>
    <source>
        <strain evidence="13 14">MCA 4198</strain>
    </source>
</reference>
<dbReference type="InParanoid" id="A0A316YB18"/>
<keyword evidence="14" id="KW-1185">Reference proteome</keyword>
<feature type="compositionally biased region" description="Low complexity" evidence="10">
    <location>
        <begin position="719"/>
        <end position="765"/>
    </location>
</feature>
<feature type="region of interest" description="Disordered" evidence="10">
    <location>
        <begin position="972"/>
        <end position="1163"/>
    </location>
</feature>
<feature type="region of interest" description="Disordered" evidence="10">
    <location>
        <begin position="526"/>
        <end position="783"/>
    </location>
</feature>
<dbReference type="Pfam" id="PF00069">
    <property type="entry name" value="Pkinase"/>
    <property type="match status" value="1"/>
</dbReference>
<feature type="compositionally biased region" description="Polar residues" evidence="10">
    <location>
        <begin position="146"/>
        <end position="162"/>
    </location>
</feature>
<dbReference type="Gene3D" id="3.30.310.80">
    <property type="entry name" value="Kinase associated domain 1, KA1"/>
    <property type="match status" value="1"/>
</dbReference>
<dbReference type="GO" id="GO:0005737">
    <property type="term" value="C:cytoplasm"/>
    <property type="evidence" value="ECO:0007669"/>
    <property type="project" value="TreeGrafter"/>
</dbReference>
<feature type="compositionally biased region" description="Low complexity" evidence="10">
    <location>
        <begin position="1242"/>
        <end position="1264"/>
    </location>
</feature>
<evidence type="ECO:0000256" key="5">
    <source>
        <dbReference type="ARBA" id="ARBA00022777"/>
    </source>
</evidence>
<dbReference type="InterPro" id="IPR008271">
    <property type="entry name" value="Ser/Thr_kinase_AS"/>
</dbReference>
<dbReference type="GO" id="GO:0106310">
    <property type="term" value="F:protein serine kinase activity"/>
    <property type="evidence" value="ECO:0007669"/>
    <property type="project" value="RHEA"/>
</dbReference>
<feature type="compositionally biased region" description="Polar residues" evidence="10">
    <location>
        <begin position="1502"/>
        <end position="1516"/>
    </location>
</feature>
<dbReference type="GO" id="GO:0035556">
    <property type="term" value="P:intracellular signal transduction"/>
    <property type="evidence" value="ECO:0007669"/>
    <property type="project" value="TreeGrafter"/>
</dbReference>
<feature type="compositionally biased region" description="Low complexity" evidence="10">
    <location>
        <begin position="19"/>
        <end position="47"/>
    </location>
</feature>
<dbReference type="GO" id="GO:0004674">
    <property type="term" value="F:protein serine/threonine kinase activity"/>
    <property type="evidence" value="ECO:0007669"/>
    <property type="project" value="UniProtKB-KW"/>
</dbReference>
<dbReference type="PROSITE" id="PS00108">
    <property type="entry name" value="PROTEIN_KINASE_ST"/>
    <property type="match status" value="1"/>
</dbReference>
<dbReference type="PROSITE" id="PS50032">
    <property type="entry name" value="KA1"/>
    <property type="match status" value="1"/>
</dbReference>
<gene>
    <name evidence="13" type="ORF">FA10DRAFT_289094</name>
</gene>
<feature type="compositionally biased region" description="Low complexity" evidence="10">
    <location>
        <begin position="533"/>
        <end position="557"/>
    </location>
</feature>
<feature type="compositionally biased region" description="Polar residues" evidence="10">
    <location>
        <begin position="1199"/>
        <end position="1234"/>
    </location>
</feature>
<evidence type="ECO:0000256" key="7">
    <source>
        <dbReference type="ARBA" id="ARBA00047899"/>
    </source>
</evidence>
<protein>
    <recommendedName>
        <fullName evidence="1">non-specific serine/threonine protein kinase</fullName>
        <ecNumber evidence="1">2.7.11.1</ecNumber>
    </recommendedName>
</protein>
<feature type="compositionally biased region" description="Basic and acidic residues" evidence="10">
    <location>
        <begin position="1043"/>
        <end position="1070"/>
    </location>
</feature>
<feature type="compositionally biased region" description="Polar residues" evidence="10">
    <location>
        <begin position="575"/>
        <end position="597"/>
    </location>
</feature>
<feature type="compositionally biased region" description="Polar residues" evidence="10">
    <location>
        <begin position="867"/>
        <end position="890"/>
    </location>
</feature>
<evidence type="ECO:0000256" key="8">
    <source>
        <dbReference type="ARBA" id="ARBA00048679"/>
    </source>
</evidence>
<evidence type="ECO:0000256" key="6">
    <source>
        <dbReference type="ARBA" id="ARBA00022840"/>
    </source>
</evidence>
<feature type="binding site" evidence="9">
    <location>
        <position position="257"/>
    </location>
    <ligand>
        <name>ATP</name>
        <dbReference type="ChEBI" id="CHEBI:30616"/>
    </ligand>
</feature>
<dbReference type="Gene3D" id="1.10.510.10">
    <property type="entry name" value="Transferase(Phosphotransferase) domain 1"/>
    <property type="match status" value="1"/>
</dbReference>
<dbReference type="GeneID" id="37046176"/>
<dbReference type="STRING" id="215250.A0A316YB18"/>
<feature type="compositionally biased region" description="Low complexity" evidence="10">
    <location>
        <begin position="801"/>
        <end position="821"/>
    </location>
</feature>
<feature type="compositionally biased region" description="Low complexity" evidence="10">
    <location>
        <begin position="1279"/>
        <end position="1301"/>
    </location>
</feature>
<dbReference type="PANTHER" id="PTHR24346">
    <property type="entry name" value="MAP/MICROTUBULE AFFINITY-REGULATING KINASE"/>
    <property type="match status" value="1"/>
</dbReference>
<evidence type="ECO:0000256" key="2">
    <source>
        <dbReference type="ARBA" id="ARBA00022527"/>
    </source>
</evidence>
<feature type="region of interest" description="Disordered" evidence="10">
    <location>
        <begin position="1"/>
        <end position="189"/>
    </location>
</feature>
<feature type="region of interest" description="Disordered" evidence="10">
    <location>
        <begin position="862"/>
        <end position="960"/>
    </location>
</feature>
<feature type="compositionally biased region" description="Low complexity" evidence="10">
    <location>
        <begin position="60"/>
        <end position="75"/>
    </location>
</feature>
<feature type="region of interest" description="Disordered" evidence="10">
    <location>
        <begin position="797"/>
        <end position="840"/>
    </location>
</feature>
<feature type="compositionally biased region" description="Polar residues" evidence="10">
    <location>
        <begin position="1309"/>
        <end position="1328"/>
    </location>
</feature>
<dbReference type="SUPFAM" id="SSF56112">
    <property type="entry name" value="Protein kinase-like (PK-like)"/>
    <property type="match status" value="1"/>
</dbReference>
<comment type="catalytic activity">
    <reaction evidence="8">
        <text>L-seryl-[protein] + ATP = O-phospho-L-seryl-[protein] + ADP + H(+)</text>
        <dbReference type="Rhea" id="RHEA:17989"/>
        <dbReference type="Rhea" id="RHEA-COMP:9863"/>
        <dbReference type="Rhea" id="RHEA-COMP:11604"/>
        <dbReference type="ChEBI" id="CHEBI:15378"/>
        <dbReference type="ChEBI" id="CHEBI:29999"/>
        <dbReference type="ChEBI" id="CHEBI:30616"/>
        <dbReference type="ChEBI" id="CHEBI:83421"/>
        <dbReference type="ChEBI" id="CHEBI:456216"/>
        <dbReference type="EC" id="2.7.11.1"/>
    </reaction>
</comment>
<feature type="region of interest" description="Disordered" evidence="10">
    <location>
        <begin position="1477"/>
        <end position="1531"/>
    </location>
</feature>
<dbReference type="InterPro" id="IPR000719">
    <property type="entry name" value="Prot_kinase_dom"/>
</dbReference>
<dbReference type="SUPFAM" id="SSF103243">
    <property type="entry name" value="KA1-like"/>
    <property type="match status" value="1"/>
</dbReference>
<keyword evidence="5 13" id="KW-0418">Kinase</keyword>
<feature type="compositionally biased region" description="Polar residues" evidence="10">
    <location>
        <begin position="77"/>
        <end position="91"/>
    </location>
</feature>
<keyword evidence="4 9" id="KW-0547">Nucleotide-binding</keyword>
<feature type="region of interest" description="Disordered" evidence="10">
    <location>
        <begin position="1179"/>
        <end position="1347"/>
    </location>
</feature>
<dbReference type="InterPro" id="IPR017441">
    <property type="entry name" value="Protein_kinase_ATP_BS"/>
</dbReference>